<dbReference type="InterPro" id="IPR036366">
    <property type="entry name" value="PGBDSf"/>
</dbReference>
<evidence type="ECO:0000259" key="1">
    <source>
        <dbReference type="Pfam" id="PF01471"/>
    </source>
</evidence>
<dbReference type="InterPro" id="IPR036365">
    <property type="entry name" value="PGBD-like_sf"/>
</dbReference>
<protein>
    <recommendedName>
        <fullName evidence="1">Peptidoglycan binding-like domain-containing protein</fullName>
    </recommendedName>
</protein>
<dbReference type="InterPro" id="IPR002477">
    <property type="entry name" value="Peptidoglycan-bd-like"/>
</dbReference>
<dbReference type="Pfam" id="PF01471">
    <property type="entry name" value="PG_binding_1"/>
    <property type="match status" value="1"/>
</dbReference>
<comment type="caution">
    <text evidence="2">The sequence shown here is derived from an EMBL/GenBank/DDBJ whole genome shotgun (WGS) entry which is preliminary data.</text>
</comment>
<dbReference type="Gene3D" id="1.10.101.10">
    <property type="entry name" value="PGBD-like superfamily/PGBD"/>
    <property type="match status" value="1"/>
</dbReference>
<sequence>MEVPIVSGVDFQNCGKITLLPLTGVGAHREQCGVVTSVRPSQVRLVPASAVRSQPGSPVLKAVGKPVARKPVVPTLRRGTTGAAVSALQQKLVAAKFMSLADFRSGPGVYGPRTEAAVARLQEQAGLPVTGIANAKTQAALAGGARGQPEALTMTMPLHLTAVRNRLSHAFADDVTQPIAVPLGA</sequence>
<evidence type="ECO:0000313" key="3">
    <source>
        <dbReference type="Proteomes" id="UP000249061"/>
    </source>
</evidence>
<dbReference type="AlphaFoldDB" id="A0A2W5VNH0"/>
<gene>
    <name evidence="2" type="ORF">DI536_03080</name>
</gene>
<evidence type="ECO:0000313" key="2">
    <source>
        <dbReference type="EMBL" id="PZR17324.1"/>
    </source>
</evidence>
<organism evidence="2 3">
    <name type="scientific">Archangium gephyra</name>
    <dbReference type="NCBI Taxonomy" id="48"/>
    <lineage>
        <taxon>Bacteria</taxon>
        <taxon>Pseudomonadati</taxon>
        <taxon>Myxococcota</taxon>
        <taxon>Myxococcia</taxon>
        <taxon>Myxococcales</taxon>
        <taxon>Cystobacterineae</taxon>
        <taxon>Archangiaceae</taxon>
        <taxon>Archangium</taxon>
    </lineage>
</organism>
<accession>A0A2W5VNH0</accession>
<feature type="domain" description="Peptidoglycan binding-like" evidence="1">
    <location>
        <begin position="81"/>
        <end position="141"/>
    </location>
</feature>
<dbReference type="SUPFAM" id="SSF47090">
    <property type="entry name" value="PGBD-like"/>
    <property type="match status" value="1"/>
</dbReference>
<name>A0A2W5VNH0_9BACT</name>
<dbReference type="EMBL" id="QFQP01000002">
    <property type="protein sequence ID" value="PZR17324.1"/>
    <property type="molecule type" value="Genomic_DNA"/>
</dbReference>
<dbReference type="Proteomes" id="UP000249061">
    <property type="component" value="Unassembled WGS sequence"/>
</dbReference>
<reference evidence="2 3" key="1">
    <citation type="submission" date="2017-08" db="EMBL/GenBank/DDBJ databases">
        <title>Infants hospitalized years apart are colonized by the same room-sourced microbial strains.</title>
        <authorList>
            <person name="Brooks B."/>
            <person name="Olm M.R."/>
            <person name="Firek B.A."/>
            <person name="Baker R."/>
            <person name="Thomas B.C."/>
            <person name="Morowitz M.J."/>
            <person name="Banfield J.F."/>
        </authorList>
    </citation>
    <scope>NUCLEOTIDE SEQUENCE [LARGE SCALE GENOMIC DNA]</scope>
    <source>
        <strain evidence="2">S2_003_000_R2_14</strain>
    </source>
</reference>
<proteinExistence type="predicted"/>